<feature type="region of interest" description="Disordered" evidence="1">
    <location>
        <begin position="150"/>
        <end position="171"/>
    </location>
</feature>
<comment type="caution">
    <text evidence="2">The sequence shown here is derived from an EMBL/GenBank/DDBJ whole genome shotgun (WGS) entry which is preliminary data.</text>
</comment>
<evidence type="ECO:0000313" key="3">
    <source>
        <dbReference type="Proteomes" id="UP000722485"/>
    </source>
</evidence>
<dbReference type="AlphaFoldDB" id="A0A9P5LFR1"/>
<feature type="region of interest" description="Disordered" evidence="1">
    <location>
        <begin position="221"/>
        <end position="250"/>
    </location>
</feature>
<feature type="compositionally biased region" description="Low complexity" evidence="1">
    <location>
        <begin position="221"/>
        <end position="239"/>
    </location>
</feature>
<sequence>MSIFPVFMVVDSGHANRNKGGMVPVRVLAMVLVMEGAGTRRTEANDASQQMPAGIRLTRGSEEWVGGWREVEDAGTSASQRSLPYHASTTFDPRQAASVISEENQQTKAERSSARLIRDFSERLNKAEPAGTHRHKGQVVLASGIEIAKETLPQQKEPSGQHSTEARGTRDARSLACVYSTVTNKGWSVGVAAGTTTLPPAAAKGPKPIDDGLGTVRDAISAPATPRVRPAAPSSATRAPLERDPAPTPVIPMRADLMGKLSGRGIGAMSVRSGFLIPRPSLPRPHPQPFVMPRPGDALAAPCEVMEILVGVWRLPPWFIRSRSRALEAHSPERRSPRRRPSTTSPSKTSLSTAHPIHRHSCSATVRHYLSASLSLYGLPSVRPVLCTVPRP</sequence>
<organism evidence="2 3">
    <name type="scientific">Cylindrodendrum hubeiense</name>
    <dbReference type="NCBI Taxonomy" id="595255"/>
    <lineage>
        <taxon>Eukaryota</taxon>
        <taxon>Fungi</taxon>
        <taxon>Dikarya</taxon>
        <taxon>Ascomycota</taxon>
        <taxon>Pezizomycotina</taxon>
        <taxon>Sordariomycetes</taxon>
        <taxon>Hypocreomycetidae</taxon>
        <taxon>Hypocreales</taxon>
        <taxon>Nectriaceae</taxon>
        <taxon>Cylindrodendrum</taxon>
    </lineage>
</organism>
<feature type="compositionally biased region" description="Low complexity" evidence="1">
    <location>
        <begin position="342"/>
        <end position="353"/>
    </location>
</feature>
<feature type="compositionally biased region" description="Polar residues" evidence="1">
    <location>
        <begin position="152"/>
        <end position="163"/>
    </location>
</feature>
<protein>
    <submittedName>
        <fullName evidence="2">Uncharacterized protein</fullName>
    </submittedName>
</protein>
<evidence type="ECO:0000256" key="1">
    <source>
        <dbReference type="SAM" id="MobiDB-lite"/>
    </source>
</evidence>
<gene>
    <name evidence="2" type="ORF">G7Z17_g5875</name>
</gene>
<keyword evidence="3" id="KW-1185">Reference proteome</keyword>
<dbReference type="EMBL" id="JAANBB010000104">
    <property type="protein sequence ID" value="KAF7550189.1"/>
    <property type="molecule type" value="Genomic_DNA"/>
</dbReference>
<accession>A0A9P5LFR1</accession>
<proteinExistence type="predicted"/>
<evidence type="ECO:0000313" key="2">
    <source>
        <dbReference type="EMBL" id="KAF7550189.1"/>
    </source>
</evidence>
<reference evidence="2" key="1">
    <citation type="submission" date="2020-03" db="EMBL/GenBank/DDBJ databases">
        <title>Draft Genome Sequence of Cylindrodendrum hubeiense.</title>
        <authorList>
            <person name="Buettner E."/>
            <person name="Kellner H."/>
        </authorList>
    </citation>
    <scope>NUCLEOTIDE SEQUENCE</scope>
    <source>
        <strain evidence="2">IHI 201604</strain>
    </source>
</reference>
<feature type="compositionally biased region" description="Basic and acidic residues" evidence="1">
    <location>
        <begin position="326"/>
        <end position="335"/>
    </location>
</feature>
<name>A0A9P5LFR1_9HYPO</name>
<dbReference type="Proteomes" id="UP000722485">
    <property type="component" value="Unassembled WGS sequence"/>
</dbReference>
<feature type="region of interest" description="Disordered" evidence="1">
    <location>
        <begin position="326"/>
        <end position="357"/>
    </location>
</feature>